<feature type="compositionally biased region" description="Polar residues" evidence="2">
    <location>
        <begin position="126"/>
        <end position="135"/>
    </location>
</feature>
<evidence type="ECO:0000256" key="1">
    <source>
        <dbReference type="SAM" id="Coils"/>
    </source>
</evidence>
<dbReference type="RefSeq" id="WP_100254831.1">
    <property type="nucleotide sequence ID" value="NZ_CP024870.1"/>
</dbReference>
<proteinExistence type="predicted"/>
<dbReference type="Proteomes" id="UP000231179">
    <property type="component" value="Chromosome"/>
</dbReference>
<keyword evidence="1" id="KW-0175">Coiled coil</keyword>
<feature type="coiled-coil region" evidence="1">
    <location>
        <begin position="385"/>
        <end position="462"/>
    </location>
</feature>
<dbReference type="EMBL" id="CP024870">
    <property type="protein sequence ID" value="ATX71293.1"/>
    <property type="molecule type" value="Genomic_DNA"/>
</dbReference>
<organism evidence="3 4">
    <name type="scientific">Spiroplasma clarkii</name>
    <dbReference type="NCBI Taxonomy" id="2139"/>
    <lineage>
        <taxon>Bacteria</taxon>
        <taxon>Bacillati</taxon>
        <taxon>Mycoplasmatota</taxon>
        <taxon>Mollicutes</taxon>
        <taxon>Entomoplasmatales</taxon>
        <taxon>Spiroplasmataceae</taxon>
        <taxon>Spiroplasma</taxon>
    </lineage>
</organism>
<keyword evidence="4" id="KW-1185">Reference proteome</keyword>
<protein>
    <submittedName>
        <fullName evidence="3">Uncharacterized protein</fullName>
    </submittedName>
</protein>
<feature type="region of interest" description="Disordered" evidence="2">
    <location>
        <begin position="111"/>
        <end position="139"/>
    </location>
</feature>
<feature type="region of interest" description="Disordered" evidence="2">
    <location>
        <begin position="190"/>
        <end position="221"/>
    </location>
</feature>
<accession>A0A2K8KHX3</accession>
<reference evidence="3 4" key="1">
    <citation type="submission" date="2017-11" db="EMBL/GenBank/DDBJ databases">
        <title>Complete genome sequence of Spiroplasma clarkii CN-5 (DSM 19994).</title>
        <authorList>
            <person name="Tsai Y.-M."/>
            <person name="Chang A."/>
            <person name="Lo W.-S."/>
            <person name="Kuo C.-H."/>
        </authorList>
    </citation>
    <scope>NUCLEOTIDE SEQUENCE [LARGE SCALE GENOMIC DNA]</scope>
    <source>
        <strain evidence="3 4">CN-5</strain>
    </source>
</reference>
<gene>
    <name evidence="3" type="ORF">SCLAR_v1c09910</name>
</gene>
<sequence length="594" mass="69193">MASGKKATTVTKNSSESTSEKGYVWQHFTPKSLALVHKYNLQNDENYKKLLSSYDRIESLPDSDSRKINLVELWEVEFNRLFKHFWKNYSSESKKIDKGISGWKDRLDVRQEPTTPDAKRQVFMSRLSTSQSSNRNTREEILNRAGYKTDIDVEQFNFTAQPKTGKNIMEIENLLNDAESNGLGMPESILSNKASTDTSSTLRYNEVPETDNLTSSPVPDPSLEDFVNDTDSFVREAATLTDTTPKHGFVIDEDMTREEFNTVNNIDFDEAEIEQVPTSELAEPEVTLGIDFFQSALNPEAQTTEYQYVNSPINKYMYEGDLGIDPSKRNIHSKEGFEITTNPDKMPAVGQAFESEVSVGSKPYHEIKPIGNYQVSVDLSKRPAMQEILDNNQQEIKTLDEMTEKIEFLRELRNERRHRITMMKLERSNSYIVARARRMAEARELNRAKKREDINLKAIEKADRLRRLHERQRLIELMKERQIKRAEEKRVASVLRLERQRRFERDAKYRSEIASIDAQIRHEQEMIKRTELKMKAYFTKANDDRVFDESLVAAKKTYKFIELEKRAETVAKIENEKRKNRIEKISRKFTKNIK</sequence>
<evidence type="ECO:0000256" key="2">
    <source>
        <dbReference type="SAM" id="MobiDB-lite"/>
    </source>
</evidence>
<feature type="compositionally biased region" description="Polar residues" evidence="2">
    <location>
        <begin position="190"/>
        <end position="203"/>
    </location>
</feature>
<name>A0A2K8KHX3_9MOLU</name>
<evidence type="ECO:0000313" key="3">
    <source>
        <dbReference type="EMBL" id="ATX71293.1"/>
    </source>
</evidence>
<evidence type="ECO:0000313" key="4">
    <source>
        <dbReference type="Proteomes" id="UP000231179"/>
    </source>
</evidence>
<dbReference type="AlphaFoldDB" id="A0A2K8KHX3"/>